<feature type="repeat" description="TPR" evidence="3">
    <location>
        <begin position="178"/>
        <end position="211"/>
    </location>
</feature>
<feature type="repeat" description="TPR" evidence="3">
    <location>
        <begin position="480"/>
        <end position="513"/>
    </location>
</feature>
<dbReference type="Pfam" id="PF13176">
    <property type="entry name" value="TPR_7"/>
    <property type="match status" value="1"/>
</dbReference>
<dbReference type="Proteomes" id="UP000008561">
    <property type="component" value="Chromosome"/>
</dbReference>
<dbReference type="PROSITE" id="PS50005">
    <property type="entry name" value="TPR"/>
    <property type="match status" value="7"/>
</dbReference>
<feature type="repeat" description="TPR" evidence="3">
    <location>
        <begin position="549"/>
        <end position="582"/>
    </location>
</feature>
<dbReference type="KEGG" id="dol:Dole_2475"/>
<dbReference type="Pfam" id="PF13181">
    <property type="entry name" value="TPR_8"/>
    <property type="match status" value="1"/>
</dbReference>
<feature type="repeat" description="TPR" evidence="3">
    <location>
        <begin position="583"/>
        <end position="616"/>
    </location>
</feature>
<dbReference type="SMART" id="SM00257">
    <property type="entry name" value="LysM"/>
    <property type="match status" value="1"/>
</dbReference>
<evidence type="ECO:0000256" key="1">
    <source>
        <dbReference type="ARBA" id="ARBA00022737"/>
    </source>
</evidence>
<dbReference type="PANTHER" id="PTHR45586:SF1">
    <property type="entry name" value="LIPOPOLYSACCHARIDE ASSEMBLY PROTEIN B"/>
    <property type="match status" value="1"/>
</dbReference>
<dbReference type="OrthoDB" id="9766710at2"/>
<dbReference type="InterPro" id="IPR011990">
    <property type="entry name" value="TPR-like_helical_dom_sf"/>
</dbReference>
<dbReference type="Pfam" id="PF14559">
    <property type="entry name" value="TPR_19"/>
    <property type="match status" value="1"/>
</dbReference>
<feature type="repeat" description="TPR" evidence="3">
    <location>
        <begin position="110"/>
        <end position="143"/>
    </location>
</feature>
<evidence type="ECO:0000256" key="3">
    <source>
        <dbReference type="PROSITE-ProRule" id="PRU00339"/>
    </source>
</evidence>
<dbReference type="SMART" id="SM00028">
    <property type="entry name" value="TPR"/>
    <property type="match status" value="12"/>
</dbReference>
<gene>
    <name evidence="6" type="ordered locus">Dole_2475</name>
</gene>
<evidence type="ECO:0000256" key="4">
    <source>
        <dbReference type="SAM" id="SignalP"/>
    </source>
</evidence>
<evidence type="ECO:0000313" key="7">
    <source>
        <dbReference type="Proteomes" id="UP000008561"/>
    </source>
</evidence>
<reference evidence="6 7" key="1">
    <citation type="submission" date="2007-10" db="EMBL/GenBank/DDBJ databases">
        <title>Complete sequence of Desulfococcus oleovorans Hxd3.</title>
        <authorList>
            <consortium name="US DOE Joint Genome Institute"/>
            <person name="Copeland A."/>
            <person name="Lucas S."/>
            <person name="Lapidus A."/>
            <person name="Barry K."/>
            <person name="Glavina del Rio T."/>
            <person name="Dalin E."/>
            <person name="Tice H."/>
            <person name="Pitluck S."/>
            <person name="Kiss H."/>
            <person name="Brettin T."/>
            <person name="Bruce D."/>
            <person name="Detter J.C."/>
            <person name="Han C."/>
            <person name="Schmutz J."/>
            <person name="Larimer F."/>
            <person name="Land M."/>
            <person name="Hauser L."/>
            <person name="Kyrpides N."/>
            <person name="Kim E."/>
            <person name="Wawrik B."/>
            <person name="Richardson P."/>
        </authorList>
    </citation>
    <scope>NUCLEOTIDE SEQUENCE [LARGE SCALE GENOMIC DNA]</scope>
    <source>
        <strain evidence="7">DSM 6200 / JCM 39069 / Hxd3</strain>
    </source>
</reference>
<dbReference type="RefSeq" id="WP_012175891.1">
    <property type="nucleotide sequence ID" value="NC_009943.1"/>
</dbReference>
<dbReference type="Pfam" id="PF13432">
    <property type="entry name" value="TPR_16"/>
    <property type="match status" value="1"/>
</dbReference>
<keyword evidence="2 3" id="KW-0802">TPR repeat</keyword>
<dbReference type="SUPFAM" id="SSF48452">
    <property type="entry name" value="TPR-like"/>
    <property type="match status" value="3"/>
</dbReference>
<evidence type="ECO:0000256" key="2">
    <source>
        <dbReference type="ARBA" id="ARBA00022803"/>
    </source>
</evidence>
<dbReference type="InterPro" id="IPR008861">
    <property type="entry name" value="GpX-like"/>
</dbReference>
<accession>A8ZW45</accession>
<keyword evidence="7" id="KW-1185">Reference proteome</keyword>
<dbReference type="eggNOG" id="COG1388">
    <property type="taxonomic scope" value="Bacteria"/>
</dbReference>
<feature type="domain" description="LysM" evidence="5">
    <location>
        <begin position="232"/>
        <end position="282"/>
    </location>
</feature>
<organism evidence="6 7">
    <name type="scientific">Desulfosudis oleivorans (strain DSM 6200 / JCM 39069 / Hxd3)</name>
    <name type="common">Desulfococcus oleovorans</name>
    <dbReference type="NCBI Taxonomy" id="96561"/>
    <lineage>
        <taxon>Bacteria</taxon>
        <taxon>Pseudomonadati</taxon>
        <taxon>Thermodesulfobacteriota</taxon>
        <taxon>Desulfobacteria</taxon>
        <taxon>Desulfobacterales</taxon>
        <taxon>Desulfosudaceae</taxon>
        <taxon>Desulfosudis</taxon>
    </lineage>
</organism>
<evidence type="ECO:0000259" key="5">
    <source>
        <dbReference type="PROSITE" id="PS51782"/>
    </source>
</evidence>
<sequence>MIRHLFIAAALTFLLTAGCPAPVTTLQKGGPAKPARTPSANSYYLFTQAQIEKEKGSLDSATAWMTRAVAADPDSAYLKRELAILFLMKKENDRARQTVEQLLAVHPDDVDGQILLAGILHHQGDLQGAARLYEQALENDPDQEGLYLVLGNLYTEQGQMESAAGVYEKMTRHFPDLWDGHFFLGNTRKEMGLAKEAEKSYKTAIRLNPEALSPRFALLDLYERQTPPTGPVTVTVTSGDTLFSLCRQVYGNCSRRLLDRIAAANPSITDMDRLNVGQTLQMPPQEGSAHNRRQVIDLYTDLLRDNPDNYRAAFGLALHHHAAGDVDAALKILKPLGPKSDETPGVLQPLFQYYIDRGKYPEAEILVNGMLTGAPDSSALNYLMGMVQDQRENKEAAIRFLAKVRPKSRFYDNARFHMALLHQSMGNTGQAIEILAARITDEPDDVDHLLRLGVLYEEEEEYGKAEDLFERGLAINPDHVELLFRLGVVYDKTDRKEALITQMEKVIEKDPDNAGALNYLGYTYAEKGENLDQAQALIEKALALQPDDGYITDSLGWVYFKKGNVEKAVYYLEAAVSLVPDDPVLLEHLGDAYREQGNTEKALEMYRRSLANQEKDTTGIKAKIEALQKELP</sequence>
<keyword evidence="1" id="KW-0677">Repeat</keyword>
<dbReference type="Pfam" id="PF05489">
    <property type="entry name" value="Phage_tail_X"/>
    <property type="match status" value="1"/>
</dbReference>
<protein>
    <submittedName>
        <fullName evidence="6">Peptidoglycan-binding LysM</fullName>
    </submittedName>
</protein>
<keyword evidence="4" id="KW-0732">Signal</keyword>
<feature type="chain" id="PRO_5002731801" evidence="4">
    <location>
        <begin position="22"/>
        <end position="632"/>
    </location>
</feature>
<dbReference type="STRING" id="96561.Dole_2475"/>
<dbReference type="PANTHER" id="PTHR45586">
    <property type="entry name" value="TPR REPEAT-CONTAINING PROTEIN PA4667"/>
    <property type="match status" value="1"/>
</dbReference>
<dbReference type="HOGENOM" id="CLU_007251_3_0_7"/>
<dbReference type="InterPro" id="IPR036779">
    <property type="entry name" value="LysM_dom_sf"/>
</dbReference>
<evidence type="ECO:0000313" key="6">
    <source>
        <dbReference type="EMBL" id="ABW68279.1"/>
    </source>
</evidence>
<name>A8ZW45_DESOH</name>
<dbReference type="PROSITE" id="PS50293">
    <property type="entry name" value="TPR_REGION"/>
    <property type="match status" value="1"/>
</dbReference>
<dbReference type="InterPro" id="IPR019734">
    <property type="entry name" value="TPR_rpt"/>
</dbReference>
<dbReference type="Gene3D" id="3.10.350.10">
    <property type="entry name" value="LysM domain"/>
    <property type="match status" value="1"/>
</dbReference>
<dbReference type="InterPro" id="IPR018392">
    <property type="entry name" value="LysM"/>
</dbReference>
<dbReference type="Pfam" id="PF13429">
    <property type="entry name" value="TPR_15"/>
    <property type="match status" value="1"/>
</dbReference>
<feature type="signal peptide" evidence="4">
    <location>
        <begin position="1"/>
        <end position="21"/>
    </location>
</feature>
<dbReference type="PROSITE" id="PS51257">
    <property type="entry name" value="PROKAR_LIPOPROTEIN"/>
    <property type="match status" value="1"/>
</dbReference>
<dbReference type="Gene3D" id="1.25.40.10">
    <property type="entry name" value="Tetratricopeptide repeat domain"/>
    <property type="match status" value="4"/>
</dbReference>
<dbReference type="EMBL" id="CP000859">
    <property type="protein sequence ID" value="ABW68279.1"/>
    <property type="molecule type" value="Genomic_DNA"/>
</dbReference>
<proteinExistence type="predicted"/>
<dbReference type="PROSITE" id="PS51782">
    <property type="entry name" value="LYSM"/>
    <property type="match status" value="1"/>
</dbReference>
<dbReference type="AlphaFoldDB" id="A8ZW45"/>
<feature type="repeat" description="TPR" evidence="3">
    <location>
        <begin position="144"/>
        <end position="177"/>
    </location>
</feature>
<dbReference type="InterPro" id="IPR051012">
    <property type="entry name" value="CellSynth/LPSAsmb/PSIAsmb"/>
</dbReference>
<feature type="repeat" description="TPR" evidence="3">
    <location>
        <begin position="446"/>
        <end position="479"/>
    </location>
</feature>
<dbReference type="eggNOG" id="COG0457">
    <property type="taxonomic scope" value="Bacteria"/>
</dbReference>